<reference evidence="3" key="1">
    <citation type="journal article" date="2024" name="Int. J. Syst. Evol. Microbiol.">
        <title>Methylomarinovum tepidoasis sp. nov., a moderately thermophilic methanotroph of the family Methylothermaceae isolated from a deep-sea hydrothermal field.</title>
        <authorList>
            <person name="Hirayama H."/>
            <person name="Takaki Y."/>
            <person name="Abe M."/>
            <person name="Miyazaki M."/>
            <person name="Uematsu K."/>
            <person name="Matsui Y."/>
            <person name="Takai K."/>
        </authorList>
    </citation>
    <scope>NUCLEOTIDE SEQUENCE [LARGE SCALE GENOMIC DNA]</scope>
    <source>
        <strain evidence="3">IN45</strain>
    </source>
</reference>
<feature type="chain" id="PRO_5043403780" description="Lipoprotein" evidence="1">
    <location>
        <begin position="30"/>
        <end position="134"/>
    </location>
</feature>
<proteinExistence type="predicted"/>
<dbReference type="Proteomes" id="UP001321450">
    <property type="component" value="Chromosome"/>
</dbReference>
<name>A0AAU9CBE7_9GAMM</name>
<dbReference type="PROSITE" id="PS51257">
    <property type="entry name" value="PROKAR_LIPOPROTEIN"/>
    <property type="match status" value="1"/>
</dbReference>
<evidence type="ECO:0008006" key="4">
    <source>
        <dbReference type="Google" id="ProtNLM"/>
    </source>
</evidence>
<evidence type="ECO:0000313" key="3">
    <source>
        <dbReference type="Proteomes" id="UP001321450"/>
    </source>
</evidence>
<protein>
    <recommendedName>
        <fullName evidence="4">Lipoprotein</fullName>
    </recommendedName>
</protein>
<evidence type="ECO:0000256" key="1">
    <source>
        <dbReference type="SAM" id="SignalP"/>
    </source>
</evidence>
<sequence length="134" mass="14845">MGVSMRRSAFLIGFALLAGCASQSGGSKAQAEASPAPPRPVNDWPTQARVEYVFQCMREHGGQNYDNLYHCSCKADEVARRLDHQTYSEAQVFKNLKSMPGERGGVFRDPPQSKVLRDRLKQAEAAAEVHCFVK</sequence>
<accession>A0AAU9CBE7</accession>
<evidence type="ECO:0000313" key="2">
    <source>
        <dbReference type="EMBL" id="BCX89282.1"/>
    </source>
</evidence>
<keyword evidence="3" id="KW-1185">Reference proteome</keyword>
<dbReference type="AlphaFoldDB" id="A0AAU9CBE7"/>
<keyword evidence="1" id="KW-0732">Signal</keyword>
<gene>
    <name evidence="2" type="ORF">MIN45_P1654</name>
</gene>
<dbReference type="KEGG" id="meiy:MIN45_P1654"/>
<feature type="signal peptide" evidence="1">
    <location>
        <begin position="1"/>
        <end position="29"/>
    </location>
</feature>
<organism evidence="2 3">
    <name type="scientific">Methylomarinovum tepidoasis</name>
    <dbReference type="NCBI Taxonomy" id="2840183"/>
    <lineage>
        <taxon>Bacteria</taxon>
        <taxon>Pseudomonadati</taxon>
        <taxon>Pseudomonadota</taxon>
        <taxon>Gammaproteobacteria</taxon>
        <taxon>Methylococcales</taxon>
        <taxon>Methylothermaceae</taxon>
        <taxon>Methylomarinovum</taxon>
    </lineage>
</organism>
<dbReference type="EMBL" id="AP024718">
    <property type="protein sequence ID" value="BCX89282.1"/>
    <property type="molecule type" value="Genomic_DNA"/>
</dbReference>